<accession>A0ABT9NIE7</accession>
<evidence type="ECO:0000259" key="1">
    <source>
        <dbReference type="Pfam" id="PF00549"/>
    </source>
</evidence>
<comment type="caution">
    <text evidence="2">The sequence shown here is derived from an EMBL/GenBank/DDBJ whole genome shotgun (WGS) entry which is preliminary data.</text>
</comment>
<dbReference type="SUPFAM" id="SSF52210">
    <property type="entry name" value="Succinyl-CoA synthetase domains"/>
    <property type="match status" value="2"/>
</dbReference>
<name>A0ABT9NIE7_9ACTN</name>
<keyword evidence="3" id="KW-1185">Reference proteome</keyword>
<dbReference type="PANTHER" id="PTHR11117">
    <property type="entry name" value="SUCCINYL-COA LIGASE SUBUNIT ALPHA"/>
    <property type="match status" value="1"/>
</dbReference>
<evidence type="ECO:0000313" key="3">
    <source>
        <dbReference type="Proteomes" id="UP001240447"/>
    </source>
</evidence>
<reference evidence="2 3" key="1">
    <citation type="submission" date="2023-07" db="EMBL/GenBank/DDBJ databases">
        <title>Sequencing the genomes of 1000 actinobacteria strains.</title>
        <authorList>
            <person name="Klenk H.-P."/>
        </authorList>
    </citation>
    <scope>NUCLEOTIDE SEQUENCE [LARGE SCALE GENOMIC DNA]</scope>
    <source>
        <strain evidence="2 3">GD13</strain>
    </source>
</reference>
<gene>
    <name evidence="2" type="ORF">J2S59_000007</name>
</gene>
<dbReference type="Pfam" id="PF00549">
    <property type="entry name" value="Ligase_CoA"/>
    <property type="match status" value="1"/>
</dbReference>
<dbReference type="EMBL" id="JAUSQM010000001">
    <property type="protein sequence ID" value="MDP9820198.1"/>
    <property type="molecule type" value="Genomic_DNA"/>
</dbReference>
<dbReference type="InterPro" id="IPR005811">
    <property type="entry name" value="SUCC_ACL_C"/>
</dbReference>
<dbReference type="Gene3D" id="3.40.50.720">
    <property type="entry name" value="NAD(P)-binding Rossmann-like Domain"/>
    <property type="match status" value="1"/>
</dbReference>
<dbReference type="RefSeq" id="WP_068116403.1">
    <property type="nucleotide sequence ID" value="NZ_CCXJ01000019.1"/>
</dbReference>
<dbReference type="InterPro" id="IPR016102">
    <property type="entry name" value="Succinyl-CoA_synth-like"/>
</dbReference>
<proteinExistence type="predicted"/>
<dbReference type="Proteomes" id="UP001240447">
    <property type="component" value="Unassembled WGS sequence"/>
</dbReference>
<feature type="domain" description="ATP-citrate synthase/succinyl-CoA ligase C-terminal" evidence="1">
    <location>
        <begin position="329"/>
        <end position="488"/>
    </location>
</feature>
<evidence type="ECO:0000313" key="2">
    <source>
        <dbReference type="EMBL" id="MDP9820198.1"/>
    </source>
</evidence>
<organism evidence="2 3">
    <name type="scientific">Nocardioides massiliensis</name>
    <dbReference type="NCBI Taxonomy" id="1325935"/>
    <lineage>
        <taxon>Bacteria</taxon>
        <taxon>Bacillati</taxon>
        <taxon>Actinomycetota</taxon>
        <taxon>Actinomycetes</taxon>
        <taxon>Propionibacteriales</taxon>
        <taxon>Nocardioidaceae</taxon>
        <taxon>Nocardioides</taxon>
    </lineage>
</organism>
<protein>
    <submittedName>
        <fullName evidence="2">FdrA protein</fullName>
    </submittedName>
</protein>
<dbReference type="PANTHER" id="PTHR11117:SF24">
    <property type="entry name" value="PROTEIN FDRA"/>
    <property type="match status" value="1"/>
</dbReference>
<dbReference type="Gene3D" id="3.40.50.261">
    <property type="entry name" value="Succinyl-CoA synthetase domains"/>
    <property type="match status" value="2"/>
</dbReference>
<sequence>MTGPAVEHVELRPGAYADSVALLQVSKDVAAVDGVVAAQVAMATELNLEVIAGMGFDVPEASPNDMVVALRVETSEHIAPALAAVDAALAASRRQPSGSGEVTAPPRTTGSALSRGDAGLALISVPGQSATVEAMDALEAGRDVMIFSDNVPVAEEIALKQAATDRDLLVMGPDCGTAVVNGIGLGFANTVRPGPVGIVAASGTGCQQLLALLDHAGVGITAALGVGGRDLGADVRALSTKQAMRRLDADAATELIVVVSKPPADEVAAELREFASTLSTPVQFALLGADQPDLTAATEQVLTSLGRDIPSWPVWGEAAQPASGLLRGLFAGGTLCDEAMILAEGALGKVWSNIPLDEDHRLGSSLDADGTVMIDFGSDEMTRGRPHPMIDPTIRLDHLAKVSRNASVGVVLLDVVLGHGADADPAATMAPAIREALATAQADGRELRVVVACVGTSGDPQGLERQAQALAEAGAEVHLSNARAAQRAVTLIGSAS</sequence>